<name>A0A0Q3L5K1_9HYPH</name>
<dbReference type="InterPro" id="IPR023210">
    <property type="entry name" value="NADP_OxRdtase_dom"/>
</dbReference>
<dbReference type="CDD" id="cd19138">
    <property type="entry name" value="AKR_YeaE"/>
    <property type="match status" value="1"/>
</dbReference>
<evidence type="ECO:0000313" key="7">
    <source>
        <dbReference type="Proteomes" id="UP000051562"/>
    </source>
</evidence>
<evidence type="ECO:0000313" key="8">
    <source>
        <dbReference type="Proteomes" id="UP000190130"/>
    </source>
</evidence>
<keyword evidence="7" id="KW-1185">Reference proteome</keyword>
<accession>A0A0Q3L5K1</accession>
<evidence type="ECO:0000313" key="6">
    <source>
        <dbReference type="EMBL" id="SKB85293.1"/>
    </source>
</evidence>
<evidence type="ECO:0000259" key="4">
    <source>
        <dbReference type="Pfam" id="PF00248"/>
    </source>
</evidence>
<dbReference type="AlphaFoldDB" id="A0A0Q3L5K1"/>
<dbReference type="STRING" id="53254.SAMN05660750_02669"/>
<organism evidence="5 7">
    <name type="scientific">Bosea thiooxidans</name>
    <dbReference type="NCBI Taxonomy" id="53254"/>
    <lineage>
        <taxon>Bacteria</taxon>
        <taxon>Pseudomonadati</taxon>
        <taxon>Pseudomonadota</taxon>
        <taxon>Alphaproteobacteria</taxon>
        <taxon>Hyphomicrobiales</taxon>
        <taxon>Boseaceae</taxon>
        <taxon>Bosea</taxon>
    </lineage>
</organism>
<reference evidence="5 7" key="1">
    <citation type="submission" date="2015-10" db="EMBL/GenBank/DDBJ databases">
        <title>Draft genome of Bosea thiooxidans.</title>
        <authorList>
            <person name="Wang X."/>
        </authorList>
    </citation>
    <scope>NUCLEOTIDE SEQUENCE [LARGE SCALE GENOMIC DNA]</scope>
    <source>
        <strain evidence="5 7">CGMCC 9174</strain>
    </source>
</reference>
<dbReference type="InterPro" id="IPR020471">
    <property type="entry name" value="AKR"/>
</dbReference>
<feature type="active site" description="Proton donor" evidence="1">
    <location>
        <position position="51"/>
    </location>
</feature>
<dbReference type="PANTHER" id="PTHR43638:SF3">
    <property type="entry name" value="ALDEHYDE REDUCTASE"/>
    <property type="match status" value="1"/>
</dbReference>
<evidence type="ECO:0000256" key="1">
    <source>
        <dbReference type="PIRSR" id="PIRSR000097-1"/>
    </source>
</evidence>
<reference evidence="6 8" key="2">
    <citation type="submission" date="2017-02" db="EMBL/GenBank/DDBJ databases">
        <authorList>
            <person name="Peterson S.W."/>
        </authorList>
    </citation>
    <scope>NUCLEOTIDE SEQUENCE [LARGE SCALE GENOMIC DNA]</scope>
    <source>
        <strain evidence="6 8">DSM 9653</strain>
    </source>
</reference>
<dbReference type="PRINTS" id="PR00069">
    <property type="entry name" value="ALDKETRDTASE"/>
</dbReference>
<dbReference type="OrthoDB" id="9772407at2"/>
<dbReference type="Proteomes" id="UP000190130">
    <property type="component" value="Unassembled WGS sequence"/>
</dbReference>
<proteinExistence type="predicted"/>
<dbReference type="PIRSF" id="PIRSF000097">
    <property type="entry name" value="AKR"/>
    <property type="match status" value="1"/>
</dbReference>
<dbReference type="InterPro" id="IPR036812">
    <property type="entry name" value="NAD(P)_OxRdtase_dom_sf"/>
</dbReference>
<evidence type="ECO:0000313" key="5">
    <source>
        <dbReference type="EMBL" id="KQK32044.1"/>
    </source>
</evidence>
<evidence type="ECO:0000256" key="2">
    <source>
        <dbReference type="PIRSR" id="PIRSR000097-2"/>
    </source>
</evidence>
<dbReference type="Gene3D" id="3.20.20.100">
    <property type="entry name" value="NADP-dependent oxidoreductase domain"/>
    <property type="match status" value="1"/>
</dbReference>
<feature type="binding site" evidence="2">
    <location>
        <position position="109"/>
    </location>
    <ligand>
        <name>substrate</name>
    </ligand>
</feature>
<dbReference type="PANTHER" id="PTHR43638">
    <property type="entry name" value="OXIDOREDUCTASE, ALDO/KETO REDUCTASE FAMILY PROTEIN"/>
    <property type="match status" value="1"/>
</dbReference>
<dbReference type="RefSeq" id="WP_055726599.1">
    <property type="nucleotide sequence ID" value="NZ_FUYX01000006.1"/>
</dbReference>
<feature type="site" description="Lowers pKa of active site Tyr" evidence="3">
    <location>
        <position position="76"/>
    </location>
</feature>
<protein>
    <submittedName>
        <fullName evidence="6">Aldo/keto reductase</fullName>
    </submittedName>
    <submittedName>
        <fullName evidence="5">Oxidoreductase</fullName>
    </submittedName>
</protein>
<dbReference type="EMBL" id="LMAR01000007">
    <property type="protein sequence ID" value="KQK32044.1"/>
    <property type="molecule type" value="Genomic_DNA"/>
</dbReference>
<dbReference type="GO" id="GO:0016491">
    <property type="term" value="F:oxidoreductase activity"/>
    <property type="evidence" value="ECO:0007669"/>
    <property type="project" value="InterPro"/>
</dbReference>
<gene>
    <name evidence="5" type="ORF">ARD30_07780</name>
    <name evidence="6" type="ORF">SAMN05660750_02669</name>
</gene>
<dbReference type="Pfam" id="PF00248">
    <property type="entry name" value="Aldo_ket_red"/>
    <property type="match status" value="1"/>
</dbReference>
<sequence length="280" mass="30232">MQRAFGAGGPAVPAIGQGSWYIEQGDRREAIAALRRGLDLGLSHIDTAEMYGDGRSEALIGEAIAGRRDETFLVSKVLPHNASRQGVRAACERSLRHLKTDRLDCYLLHWRGPYPLSETFAAFEALRREGKILSWGVSNFDEDDLDEALAAAGEGRIACNQVLYHLRERAIEHAVIPWCERHGVAVTAYSPFGHDDFPAKGSAQGKLLAEIAAAHGATPRQVALAFLTARASVFAIPKAGSTAHVEDNAGALNLSLSESEIARIDAAFPRGRKPSSLPMI</sequence>
<dbReference type="EMBL" id="FUYX01000006">
    <property type="protein sequence ID" value="SKB85293.1"/>
    <property type="molecule type" value="Genomic_DNA"/>
</dbReference>
<dbReference type="SUPFAM" id="SSF51430">
    <property type="entry name" value="NAD(P)-linked oxidoreductase"/>
    <property type="match status" value="1"/>
</dbReference>
<feature type="domain" description="NADP-dependent oxidoreductase" evidence="4">
    <location>
        <begin position="15"/>
        <end position="267"/>
    </location>
</feature>
<dbReference type="Proteomes" id="UP000051562">
    <property type="component" value="Unassembled WGS sequence"/>
</dbReference>
<evidence type="ECO:0000256" key="3">
    <source>
        <dbReference type="PIRSR" id="PIRSR000097-3"/>
    </source>
</evidence>